<reference evidence="10" key="1">
    <citation type="journal article" date="2016" name="Ann. Bot.">
        <title>Proteome analysis of digestive fluids in Nepenthes pitchers.</title>
        <authorList>
            <person name="Rottloff S."/>
            <person name="Miguel S."/>
            <person name="Biteau F."/>
            <person name="Nisse E."/>
            <person name="Hammann P."/>
            <person name="Kuhn L."/>
            <person name="Chicher J."/>
            <person name="Bazile V."/>
            <person name="Gaume L."/>
            <person name="Mignard B."/>
            <person name="Hehn A."/>
            <person name="Bourgaud F."/>
        </authorList>
    </citation>
    <scope>NUCLEOTIDE SEQUENCE</scope>
</reference>
<accession>A0A140GML5</accession>
<keyword evidence="3 8" id="KW-0732">Signal</keyword>
<dbReference type="InterPro" id="IPR001461">
    <property type="entry name" value="Aspartic_peptidase_A1"/>
</dbReference>
<feature type="chain" id="PRO_5007302478" evidence="8">
    <location>
        <begin position="26"/>
        <end position="442"/>
    </location>
</feature>
<feature type="domain" description="Peptidase A1" evidence="9">
    <location>
        <begin position="96"/>
        <end position="435"/>
    </location>
</feature>
<dbReference type="EMBL" id="KT209998">
    <property type="protein sequence ID" value="AMN14853.1"/>
    <property type="molecule type" value="mRNA"/>
</dbReference>
<dbReference type="InterPro" id="IPR032799">
    <property type="entry name" value="TAXi_C"/>
</dbReference>
<evidence type="ECO:0000259" key="9">
    <source>
        <dbReference type="PROSITE" id="PS51767"/>
    </source>
</evidence>
<evidence type="ECO:0000256" key="7">
    <source>
        <dbReference type="PIRSR" id="PIRSR601461-1"/>
    </source>
</evidence>
<dbReference type="InterPro" id="IPR051708">
    <property type="entry name" value="Plant_Aspart_Prot_A1"/>
</dbReference>
<feature type="active site" evidence="7">
    <location>
        <position position="114"/>
    </location>
</feature>
<dbReference type="CDD" id="cd05476">
    <property type="entry name" value="pepsin_A_like_plant"/>
    <property type="match status" value="1"/>
</dbReference>
<dbReference type="PRINTS" id="PR00792">
    <property type="entry name" value="PEPSIN"/>
</dbReference>
<dbReference type="InterPro" id="IPR034161">
    <property type="entry name" value="Pepsin-like_plant"/>
</dbReference>
<dbReference type="Pfam" id="PF14541">
    <property type="entry name" value="TAXi_C"/>
    <property type="match status" value="1"/>
</dbReference>
<sequence>MASSLYSFIIPLAIAFIFVTPPTSTSKISLNHEREETEPSFRIMLKRVDAGKNLTTSERIRRALQRDRKRLQMFKTMTKLSSSGIEAPVFPGPGEFLMQLAIGTPPQYYPAIMDTGSDLIWTQCSPCVQCFSQPTPVFDPSKSDSFESLSCSSKFCQDLSSACIGNCYYTYAYGDSSFTIGYMATETFAFNGSGSPVSVQNIAFGCGQFDQGTFTNCSGLVGMGRGPLSLPSQLPVSTFSYCLTSTDSSNDSTLYLGPSPYELPQGTPVTSTLVKNTYQPSFYYFTLTGISVGATRLDIPSDGFAIGKNGTNGIIIDSGTTLTYIPSNYYDMAKDEFVRQTKLSPFPNSTSLIGLDCYELPQSPSTVQFPILVFHFDGGDLMVKDYLITGSYSNYELVCLAMGSSDTLGISIFGNIMQVNKYIVYDLEREVLTFIPTNCNGK</sequence>
<dbReference type="PANTHER" id="PTHR47967:SF23">
    <property type="entry name" value="OS04G0448300 PROTEIN"/>
    <property type="match status" value="1"/>
</dbReference>
<organism evidence="10">
    <name type="scientific">Nepenthes mirabilis</name>
    <name type="common">Pitcher plant</name>
    <name type="synonym">Phyllamphora mirabilis</name>
    <dbReference type="NCBI Taxonomy" id="150983"/>
    <lineage>
        <taxon>Eukaryota</taxon>
        <taxon>Viridiplantae</taxon>
        <taxon>Streptophyta</taxon>
        <taxon>Embryophyta</taxon>
        <taxon>Tracheophyta</taxon>
        <taxon>Spermatophyta</taxon>
        <taxon>Magnoliopsida</taxon>
        <taxon>eudicotyledons</taxon>
        <taxon>Gunneridae</taxon>
        <taxon>Pentapetalae</taxon>
        <taxon>Caryophyllales</taxon>
        <taxon>Nepenthaceae</taxon>
        <taxon>Nepenthes</taxon>
    </lineage>
</organism>
<evidence type="ECO:0000256" key="4">
    <source>
        <dbReference type="ARBA" id="ARBA00022750"/>
    </source>
</evidence>
<dbReference type="Gene3D" id="2.40.70.10">
    <property type="entry name" value="Acid Proteases"/>
    <property type="match status" value="2"/>
</dbReference>
<protein>
    <submittedName>
        <fullName evidence="10">Nepenthesin-2-like protein</fullName>
    </submittedName>
</protein>
<keyword evidence="4" id="KW-0064">Aspartyl protease</keyword>
<evidence type="ECO:0000313" key="10">
    <source>
        <dbReference type="EMBL" id="AMN14853.1"/>
    </source>
</evidence>
<dbReference type="PROSITE" id="PS51767">
    <property type="entry name" value="PEPTIDASE_A1"/>
    <property type="match status" value="1"/>
</dbReference>
<dbReference type="FunFam" id="2.40.70.10:FF:000016">
    <property type="entry name" value="Probable aspartic protease At2g35615"/>
    <property type="match status" value="1"/>
</dbReference>
<evidence type="ECO:0000256" key="6">
    <source>
        <dbReference type="ARBA" id="ARBA00023180"/>
    </source>
</evidence>
<dbReference type="GO" id="GO:0004190">
    <property type="term" value="F:aspartic-type endopeptidase activity"/>
    <property type="evidence" value="ECO:0007669"/>
    <property type="project" value="UniProtKB-KW"/>
</dbReference>
<evidence type="ECO:0000256" key="1">
    <source>
        <dbReference type="ARBA" id="ARBA00007447"/>
    </source>
</evidence>
<dbReference type="Pfam" id="PF14543">
    <property type="entry name" value="TAXi_N"/>
    <property type="match status" value="1"/>
</dbReference>
<dbReference type="PANTHER" id="PTHR47967">
    <property type="entry name" value="OS07G0603500 PROTEIN-RELATED"/>
    <property type="match status" value="1"/>
</dbReference>
<evidence type="ECO:0000256" key="5">
    <source>
        <dbReference type="ARBA" id="ARBA00022801"/>
    </source>
</evidence>
<proteinExistence type="evidence at transcript level"/>
<feature type="active site" evidence="7">
    <location>
        <position position="317"/>
    </location>
</feature>
<feature type="signal peptide" evidence="8">
    <location>
        <begin position="1"/>
        <end position="25"/>
    </location>
</feature>
<dbReference type="InterPro" id="IPR032861">
    <property type="entry name" value="TAXi_N"/>
</dbReference>
<dbReference type="AlphaFoldDB" id="A0A140GML5"/>
<keyword evidence="2" id="KW-0645">Protease</keyword>
<evidence type="ECO:0000256" key="2">
    <source>
        <dbReference type="ARBA" id="ARBA00022670"/>
    </source>
</evidence>
<dbReference type="GO" id="GO:0006508">
    <property type="term" value="P:proteolysis"/>
    <property type="evidence" value="ECO:0007669"/>
    <property type="project" value="UniProtKB-KW"/>
</dbReference>
<dbReference type="InterPro" id="IPR021109">
    <property type="entry name" value="Peptidase_aspartic_dom_sf"/>
</dbReference>
<evidence type="ECO:0000256" key="8">
    <source>
        <dbReference type="SAM" id="SignalP"/>
    </source>
</evidence>
<keyword evidence="6" id="KW-0325">Glycoprotein</keyword>
<gene>
    <name evidence="10" type="primary">Nep2LP</name>
</gene>
<comment type="similarity">
    <text evidence="1">Belongs to the peptidase A1 family.</text>
</comment>
<dbReference type="InterPro" id="IPR033121">
    <property type="entry name" value="PEPTIDASE_A1"/>
</dbReference>
<evidence type="ECO:0000256" key="3">
    <source>
        <dbReference type="ARBA" id="ARBA00022729"/>
    </source>
</evidence>
<name>A0A140GML5_NEPMI</name>
<keyword evidence="5" id="KW-0378">Hydrolase</keyword>
<dbReference type="GO" id="GO:0005576">
    <property type="term" value="C:extracellular region"/>
    <property type="evidence" value="ECO:0007669"/>
    <property type="project" value="TreeGrafter"/>
</dbReference>
<dbReference type="SUPFAM" id="SSF50630">
    <property type="entry name" value="Acid proteases"/>
    <property type="match status" value="1"/>
</dbReference>